<dbReference type="SUPFAM" id="SSF69593">
    <property type="entry name" value="Glycerol-3-phosphate (1)-acyltransferase"/>
    <property type="match status" value="1"/>
</dbReference>
<dbReference type="AlphaFoldDB" id="E0TEN1"/>
<dbReference type="GO" id="GO:0016746">
    <property type="term" value="F:acyltransferase activity"/>
    <property type="evidence" value="ECO:0007669"/>
    <property type="project" value="InterPro"/>
</dbReference>
<dbReference type="Proteomes" id="UP000001302">
    <property type="component" value="Chromosome"/>
</dbReference>
<dbReference type="OrthoDB" id="1113830at2"/>
<dbReference type="CDD" id="cd07986">
    <property type="entry name" value="LPLAT_ACT14924-like"/>
    <property type="match status" value="1"/>
</dbReference>
<dbReference type="RefSeq" id="WP_013299888.1">
    <property type="nucleotide sequence ID" value="NC_014414.1"/>
</dbReference>
<dbReference type="STRING" id="314260.PB2503_04197"/>
<evidence type="ECO:0000259" key="2">
    <source>
        <dbReference type="SMART" id="SM00563"/>
    </source>
</evidence>
<keyword evidence="4" id="KW-1185">Reference proteome</keyword>
<name>E0TEN1_PARBH</name>
<protein>
    <recommendedName>
        <fullName evidence="2">Phospholipid/glycerol acyltransferase domain-containing protein</fullName>
    </recommendedName>
</protein>
<sequence>MAETLPDQPEPTVVYGPDAKPLHPETSPADRAIATWQAESAYFVPSKDEKHRHIVDELLKERAVKLSQSTLWPLYRMVLNAVLNYRMAKRMVDTAGRLSAERAFAHASETIKMKLDVSGTEHIPKEGACILAANHPTGIADGLAIHDSAAPIRDDTIIFVNGDALRLNPLMTAKLIPVEWNDARKTRAKSRETLKASNDAFQQRRLVVLFPSGRLAFMDSKKVQYERVWMSSVAAMAKRYSCPIVPARIKSRNSWLYYWLSNVNEELRDMTLFHELLNKKGQTFHITYAPVIAHTELPEDNEEAAAILRSYVLDGIEKGQTFAEWRAAGGTATTVPIPPTG</sequence>
<proteinExistence type="predicted"/>
<dbReference type="EMBL" id="CP002156">
    <property type="protein sequence ID" value="ADM08914.1"/>
    <property type="molecule type" value="Genomic_DNA"/>
</dbReference>
<dbReference type="KEGG" id="pbr:PB2503_04197"/>
<reference evidence="4" key="1">
    <citation type="submission" date="2010-08" db="EMBL/GenBank/DDBJ databases">
        <title>Genome sequence of Parvularcula bermudensis HTCC2503.</title>
        <authorList>
            <person name="Kang D.-M."/>
            <person name="Oh H.-M."/>
            <person name="Cho J.-C."/>
        </authorList>
    </citation>
    <scope>NUCLEOTIDE SEQUENCE [LARGE SCALE GENOMIC DNA]</scope>
    <source>
        <strain evidence="4">ATCC BAA-594 / HTCC2503 / KCTC 12087</strain>
    </source>
</reference>
<reference evidence="3 4" key="2">
    <citation type="journal article" date="2011" name="J. Bacteriol.">
        <title>Complete genome sequence of strain HTCC2503T of Parvularcula bermudensis, the type species of the order "Parvularculales" in the class Alphaproteobacteria.</title>
        <authorList>
            <person name="Oh H.M."/>
            <person name="Kang I."/>
            <person name="Vergin K.L."/>
            <person name="Kang D."/>
            <person name="Rhee K.H."/>
            <person name="Giovannoni S.J."/>
            <person name="Cho J.C."/>
        </authorList>
    </citation>
    <scope>NUCLEOTIDE SEQUENCE [LARGE SCALE GENOMIC DNA]</scope>
    <source>
        <strain evidence="4">ATCC BAA-594 / HTCC2503 / KCTC 12087</strain>
    </source>
</reference>
<evidence type="ECO:0000256" key="1">
    <source>
        <dbReference type="SAM" id="MobiDB-lite"/>
    </source>
</evidence>
<accession>E0TEN1</accession>
<organism evidence="3 4">
    <name type="scientific">Parvularcula bermudensis (strain ATCC BAA-594 / HTCC2503 / KCTC 12087)</name>
    <dbReference type="NCBI Taxonomy" id="314260"/>
    <lineage>
        <taxon>Bacteria</taxon>
        <taxon>Pseudomonadati</taxon>
        <taxon>Pseudomonadota</taxon>
        <taxon>Alphaproteobacteria</taxon>
        <taxon>Parvularculales</taxon>
        <taxon>Parvularculaceae</taxon>
        <taxon>Parvularcula</taxon>
    </lineage>
</organism>
<dbReference type="Pfam" id="PF01553">
    <property type="entry name" value="Acyltransferase"/>
    <property type="match status" value="1"/>
</dbReference>
<feature type="domain" description="Phospholipid/glycerol acyltransferase" evidence="2">
    <location>
        <begin position="129"/>
        <end position="252"/>
    </location>
</feature>
<dbReference type="SMART" id="SM00563">
    <property type="entry name" value="PlsC"/>
    <property type="match status" value="1"/>
</dbReference>
<dbReference type="InterPro" id="IPR002123">
    <property type="entry name" value="Plipid/glycerol_acylTrfase"/>
</dbReference>
<dbReference type="eggNOG" id="COG0204">
    <property type="taxonomic scope" value="Bacteria"/>
</dbReference>
<evidence type="ECO:0000313" key="4">
    <source>
        <dbReference type="Proteomes" id="UP000001302"/>
    </source>
</evidence>
<gene>
    <name evidence="3" type="ordered locus">PB2503_04197</name>
</gene>
<dbReference type="HOGENOM" id="CLU_070047_0_0_5"/>
<feature type="region of interest" description="Disordered" evidence="1">
    <location>
        <begin position="1"/>
        <end position="26"/>
    </location>
</feature>
<dbReference type="InterPro" id="IPR045746">
    <property type="entry name" value="ACT14924-like_Acyltransf_dom"/>
</dbReference>
<evidence type="ECO:0000313" key="3">
    <source>
        <dbReference type="EMBL" id="ADM08914.1"/>
    </source>
</evidence>